<dbReference type="EC" id="2.7.11.1" evidence="2"/>
<evidence type="ECO:0000256" key="9">
    <source>
        <dbReference type="ARBA" id="ARBA00022777"/>
    </source>
</evidence>
<keyword evidence="10 15" id="KW-0067">ATP-binding</keyword>
<dbReference type="InterPro" id="IPR000719">
    <property type="entry name" value="Prot_kinase_dom"/>
</dbReference>
<keyword evidence="6 16" id="KW-0812">Transmembrane</keyword>
<feature type="domain" description="Protein kinase" evidence="17">
    <location>
        <begin position="331"/>
        <end position="613"/>
    </location>
</feature>
<keyword evidence="7" id="KW-0677">Repeat</keyword>
<dbReference type="Gene3D" id="3.30.200.20">
    <property type="entry name" value="Phosphorylase Kinase, domain 1"/>
    <property type="match status" value="1"/>
</dbReference>
<evidence type="ECO:0000256" key="10">
    <source>
        <dbReference type="ARBA" id="ARBA00022840"/>
    </source>
</evidence>
<dbReference type="InterPro" id="IPR008266">
    <property type="entry name" value="Tyr_kinase_AS"/>
</dbReference>
<dbReference type="SMART" id="SM00369">
    <property type="entry name" value="LRR_TYP"/>
    <property type="match status" value="4"/>
</dbReference>
<dbReference type="SUPFAM" id="SSF52058">
    <property type="entry name" value="L domain-like"/>
    <property type="match status" value="1"/>
</dbReference>
<evidence type="ECO:0000256" key="14">
    <source>
        <dbReference type="ARBA" id="ARBA00048679"/>
    </source>
</evidence>
<organism evidence="18 19">
    <name type="scientific">Coffea arabica</name>
    <name type="common">Arabian coffee</name>
    <dbReference type="NCBI Taxonomy" id="13443"/>
    <lineage>
        <taxon>Eukaryota</taxon>
        <taxon>Viridiplantae</taxon>
        <taxon>Streptophyta</taxon>
        <taxon>Embryophyta</taxon>
        <taxon>Tracheophyta</taxon>
        <taxon>Spermatophyta</taxon>
        <taxon>Magnoliopsida</taxon>
        <taxon>eudicotyledons</taxon>
        <taxon>Gunneridae</taxon>
        <taxon>Pentapetalae</taxon>
        <taxon>asterids</taxon>
        <taxon>lamiids</taxon>
        <taxon>Gentianales</taxon>
        <taxon>Rubiaceae</taxon>
        <taxon>Ixoroideae</taxon>
        <taxon>Gardenieae complex</taxon>
        <taxon>Bertiereae - Coffeeae clade</taxon>
        <taxon>Coffeeae</taxon>
        <taxon>Coffea</taxon>
    </lineage>
</organism>
<evidence type="ECO:0000259" key="17">
    <source>
        <dbReference type="PROSITE" id="PS50011"/>
    </source>
</evidence>
<feature type="transmembrane region" description="Helical" evidence="16">
    <location>
        <begin position="266"/>
        <end position="290"/>
    </location>
</feature>
<dbReference type="InterPro" id="IPR017441">
    <property type="entry name" value="Protein_kinase_ATP_BS"/>
</dbReference>
<sequence>MGGFLPKEIGNLKSLVELDLSNNRFSGNIPQTLGQLSNLDFLDLSNNHFNGTIPSALFNLTNLSRLDIHSNPSMGGFLPEEIGNLKSLVELDFSDLNLSGALPSALCGLTKLVSLSGAKNQIYGSIPSEIGNLKILKYLDLGSNRLTGQIPSNLSNLPFLQILDLSSNQLTGPIPTQFGDDILKSEWYLWTLDLSHNILSGTVPSSLLRLGNVDLSYNTLEGELPCELVIEFGLERFAGNPGLRHDSTLCGASPSVVGNHRHHTPYYIIGLGVSLGAFSLIGGLAIYIFCKTKVKKVEVELIDNKHGDMFRIWNYDGNMAYEDIIKATNDFDVSYCIGTGGYGSVYRAQLPSGKLVALKKLHRLEGENLNFDKSFRNEANMLSKIRHRNIVKLFGFCLHQRCMFLIYEYMDRGSLFCILRDESEAVELDWVKRVNLIKGIAGALSYLHHDCDPPIIHRDVSSNNILLNSQLEATLSDFGTARILELDSSNQTVIAGTFGYMAPELAYTMVVTEKSDAYSFGVVVLETLFGKHPQDFLSSFSSQPNEPTMLKDLLDARLPPPTNPLVVRNVVFATALALDCINANPKCRPTMQQVVNRFEVGRRESTRPLHTIAVNQLVSPVFSLRDQNHTDGQVV</sequence>
<proteinExistence type="predicted"/>
<dbReference type="SMART" id="SM00365">
    <property type="entry name" value="LRR_SD22"/>
    <property type="match status" value="3"/>
</dbReference>
<keyword evidence="18" id="KW-1185">Reference proteome</keyword>
<keyword evidence="12 16" id="KW-0472">Membrane</keyword>
<evidence type="ECO:0000256" key="8">
    <source>
        <dbReference type="ARBA" id="ARBA00022741"/>
    </source>
</evidence>
<dbReference type="InterPro" id="IPR003591">
    <property type="entry name" value="Leu-rich_rpt_typical-subtyp"/>
</dbReference>
<keyword evidence="8 15" id="KW-0547">Nucleotide-binding</keyword>
<evidence type="ECO:0000256" key="4">
    <source>
        <dbReference type="ARBA" id="ARBA00022614"/>
    </source>
</evidence>
<keyword evidence="3" id="KW-0723">Serine/threonine-protein kinase</keyword>
<comment type="catalytic activity">
    <reaction evidence="13">
        <text>L-threonyl-[protein] + ATP = O-phospho-L-threonyl-[protein] + ADP + H(+)</text>
        <dbReference type="Rhea" id="RHEA:46608"/>
        <dbReference type="Rhea" id="RHEA-COMP:11060"/>
        <dbReference type="Rhea" id="RHEA-COMP:11605"/>
        <dbReference type="ChEBI" id="CHEBI:15378"/>
        <dbReference type="ChEBI" id="CHEBI:30013"/>
        <dbReference type="ChEBI" id="CHEBI:30616"/>
        <dbReference type="ChEBI" id="CHEBI:61977"/>
        <dbReference type="ChEBI" id="CHEBI:456216"/>
        <dbReference type="EC" id="2.7.11.1"/>
    </reaction>
</comment>
<dbReference type="PRINTS" id="PR00019">
    <property type="entry name" value="LEURICHRPT"/>
</dbReference>
<protein>
    <recommendedName>
        <fullName evidence="2">non-specific serine/threonine protein kinase</fullName>
        <ecNumber evidence="2">2.7.11.1</ecNumber>
    </recommendedName>
</protein>
<dbReference type="PROSITE" id="PS00107">
    <property type="entry name" value="PROTEIN_KINASE_ATP"/>
    <property type="match status" value="1"/>
</dbReference>
<dbReference type="Pfam" id="PF00560">
    <property type="entry name" value="LRR_1"/>
    <property type="match status" value="6"/>
</dbReference>
<dbReference type="InterPro" id="IPR032675">
    <property type="entry name" value="LRR_dom_sf"/>
</dbReference>
<dbReference type="Proteomes" id="UP001652660">
    <property type="component" value="Chromosome 6c"/>
</dbReference>
<dbReference type="Pfam" id="PF00069">
    <property type="entry name" value="Pkinase"/>
    <property type="match status" value="1"/>
</dbReference>
<evidence type="ECO:0000256" key="16">
    <source>
        <dbReference type="SAM" id="Phobius"/>
    </source>
</evidence>
<evidence type="ECO:0000256" key="12">
    <source>
        <dbReference type="ARBA" id="ARBA00023136"/>
    </source>
</evidence>
<evidence type="ECO:0000256" key="11">
    <source>
        <dbReference type="ARBA" id="ARBA00022989"/>
    </source>
</evidence>
<keyword evidence="5" id="KW-0808">Transferase</keyword>
<dbReference type="RefSeq" id="XP_071909293.1">
    <property type="nucleotide sequence ID" value="XM_072053192.1"/>
</dbReference>
<evidence type="ECO:0000256" key="3">
    <source>
        <dbReference type="ARBA" id="ARBA00022527"/>
    </source>
</evidence>
<dbReference type="InterPro" id="IPR001611">
    <property type="entry name" value="Leu-rich_rpt"/>
</dbReference>
<evidence type="ECO:0000256" key="1">
    <source>
        <dbReference type="ARBA" id="ARBA00004370"/>
    </source>
</evidence>
<dbReference type="InterPro" id="IPR051420">
    <property type="entry name" value="Ser_Thr_Kinases_DiverseReg"/>
</dbReference>
<feature type="binding site" evidence="15">
    <location>
        <position position="359"/>
    </location>
    <ligand>
        <name>ATP</name>
        <dbReference type="ChEBI" id="CHEBI:30616"/>
    </ligand>
</feature>
<dbReference type="PANTHER" id="PTHR48005:SF16">
    <property type="entry name" value="MDIS1-INTERACTING RECEPTOR LIKE KINASE 2-LIKE ISOFORM X1"/>
    <property type="match status" value="1"/>
</dbReference>
<evidence type="ECO:0000256" key="7">
    <source>
        <dbReference type="ARBA" id="ARBA00022737"/>
    </source>
</evidence>
<dbReference type="Gene3D" id="1.10.510.10">
    <property type="entry name" value="Transferase(Phosphotransferase) domain 1"/>
    <property type="match status" value="1"/>
</dbReference>
<keyword evidence="4" id="KW-0433">Leucine-rich repeat</keyword>
<comment type="subcellular location">
    <subcellularLocation>
        <location evidence="1">Membrane</location>
    </subcellularLocation>
</comment>
<gene>
    <name evidence="19" type="primary">LOC140004594</name>
</gene>
<evidence type="ECO:0000256" key="15">
    <source>
        <dbReference type="PROSITE-ProRule" id="PRU10141"/>
    </source>
</evidence>
<evidence type="ECO:0000313" key="19">
    <source>
        <dbReference type="RefSeq" id="XP_071909293.1"/>
    </source>
</evidence>
<dbReference type="SUPFAM" id="SSF56112">
    <property type="entry name" value="Protein kinase-like (PK-like)"/>
    <property type="match status" value="1"/>
</dbReference>
<evidence type="ECO:0000256" key="2">
    <source>
        <dbReference type="ARBA" id="ARBA00012513"/>
    </source>
</evidence>
<evidence type="ECO:0000256" key="5">
    <source>
        <dbReference type="ARBA" id="ARBA00022679"/>
    </source>
</evidence>
<dbReference type="PANTHER" id="PTHR48005">
    <property type="entry name" value="LEUCINE RICH REPEAT KINASE 2"/>
    <property type="match status" value="1"/>
</dbReference>
<dbReference type="GeneID" id="140004594"/>
<keyword evidence="9" id="KW-0418">Kinase</keyword>
<evidence type="ECO:0000256" key="6">
    <source>
        <dbReference type="ARBA" id="ARBA00022692"/>
    </source>
</evidence>
<reference evidence="19" key="1">
    <citation type="submission" date="2025-08" db="UniProtKB">
        <authorList>
            <consortium name="RefSeq"/>
        </authorList>
    </citation>
    <scope>IDENTIFICATION</scope>
    <source>
        <tissue evidence="19">Leaves</tissue>
    </source>
</reference>
<evidence type="ECO:0000313" key="18">
    <source>
        <dbReference type="Proteomes" id="UP001652660"/>
    </source>
</evidence>
<dbReference type="PROSITE" id="PS50011">
    <property type="entry name" value="PROTEIN_KINASE_DOM"/>
    <property type="match status" value="1"/>
</dbReference>
<accession>A0ABM4UPT5</accession>
<dbReference type="PROSITE" id="PS00109">
    <property type="entry name" value="PROTEIN_KINASE_TYR"/>
    <property type="match status" value="1"/>
</dbReference>
<dbReference type="InterPro" id="IPR011009">
    <property type="entry name" value="Kinase-like_dom_sf"/>
</dbReference>
<keyword evidence="11 16" id="KW-1133">Transmembrane helix</keyword>
<name>A0ABM4UPT5_COFAR</name>
<dbReference type="Gene3D" id="3.80.10.10">
    <property type="entry name" value="Ribonuclease Inhibitor"/>
    <property type="match status" value="1"/>
</dbReference>
<evidence type="ECO:0000256" key="13">
    <source>
        <dbReference type="ARBA" id="ARBA00047899"/>
    </source>
</evidence>
<comment type="catalytic activity">
    <reaction evidence="14">
        <text>L-seryl-[protein] + ATP = O-phospho-L-seryl-[protein] + ADP + H(+)</text>
        <dbReference type="Rhea" id="RHEA:17989"/>
        <dbReference type="Rhea" id="RHEA-COMP:9863"/>
        <dbReference type="Rhea" id="RHEA-COMP:11604"/>
        <dbReference type="ChEBI" id="CHEBI:15378"/>
        <dbReference type="ChEBI" id="CHEBI:29999"/>
        <dbReference type="ChEBI" id="CHEBI:30616"/>
        <dbReference type="ChEBI" id="CHEBI:83421"/>
        <dbReference type="ChEBI" id="CHEBI:456216"/>
        <dbReference type="EC" id="2.7.11.1"/>
    </reaction>
</comment>